<dbReference type="NCBIfam" id="NF001419">
    <property type="entry name" value="PRK00293.1"/>
    <property type="match status" value="1"/>
</dbReference>
<keyword evidence="2" id="KW-1003">Cell membrane</keyword>
<keyword evidence="3 8" id="KW-0812">Transmembrane</keyword>
<evidence type="ECO:0000256" key="8">
    <source>
        <dbReference type="SAM" id="Phobius"/>
    </source>
</evidence>
<evidence type="ECO:0000256" key="6">
    <source>
        <dbReference type="ARBA" id="ARBA00023136"/>
    </source>
</evidence>
<dbReference type="PANTHER" id="PTHR32234:SF0">
    <property type="entry name" value="THIOL:DISULFIDE INTERCHANGE PROTEIN DSBD"/>
    <property type="match status" value="1"/>
</dbReference>
<dbReference type="InterPro" id="IPR013766">
    <property type="entry name" value="Thioredoxin_domain"/>
</dbReference>
<dbReference type="InterPro" id="IPR035671">
    <property type="entry name" value="DsbD_gamma"/>
</dbReference>
<feature type="transmembrane region" description="Helical" evidence="8">
    <location>
        <begin position="400"/>
        <end position="416"/>
    </location>
</feature>
<dbReference type="SUPFAM" id="SSF74863">
    <property type="entry name" value="Thiol:disulfide interchange protein DsbD, N-terminal domain (DsbD-alpha)"/>
    <property type="match status" value="1"/>
</dbReference>
<dbReference type="EMBL" id="JBHTMN010000011">
    <property type="protein sequence ID" value="MFD1383740.1"/>
    <property type="molecule type" value="Genomic_DNA"/>
</dbReference>
<evidence type="ECO:0000259" key="9">
    <source>
        <dbReference type="PROSITE" id="PS51352"/>
    </source>
</evidence>
<keyword evidence="10" id="KW-0560">Oxidoreductase</keyword>
<feature type="transmembrane region" description="Helical" evidence="8">
    <location>
        <begin position="174"/>
        <end position="206"/>
    </location>
</feature>
<evidence type="ECO:0000256" key="4">
    <source>
        <dbReference type="ARBA" id="ARBA00022748"/>
    </source>
</evidence>
<dbReference type="InterPro" id="IPR003834">
    <property type="entry name" value="Cyt_c_assmbl_TM_dom"/>
</dbReference>
<dbReference type="PROSITE" id="PS00194">
    <property type="entry name" value="THIOREDOXIN_1"/>
    <property type="match status" value="1"/>
</dbReference>
<dbReference type="InterPro" id="IPR036929">
    <property type="entry name" value="DsbDN_sf"/>
</dbReference>
<dbReference type="CDD" id="cd02953">
    <property type="entry name" value="DsbDgamma"/>
    <property type="match status" value="1"/>
</dbReference>
<feature type="transmembrane region" description="Helical" evidence="8">
    <location>
        <begin position="299"/>
        <end position="329"/>
    </location>
</feature>
<dbReference type="PROSITE" id="PS51352">
    <property type="entry name" value="THIOREDOXIN_2"/>
    <property type="match status" value="1"/>
</dbReference>
<keyword evidence="7" id="KW-0676">Redox-active center</keyword>
<evidence type="ECO:0000256" key="3">
    <source>
        <dbReference type="ARBA" id="ARBA00022692"/>
    </source>
</evidence>
<evidence type="ECO:0000313" key="11">
    <source>
        <dbReference type="Proteomes" id="UP001597059"/>
    </source>
</evidence>
<dbReference type="GO" id="GO:0047134">
    <property type="term" value="F:protein-disulfide reductase [NAD(P)H] activity"/>
    <property type="evidence" value="ECO:0007669"/>
    <property type="project" value="UniProtKB-EC"/>
</dbReference>
<protein>
    <submittedName>
        <fullName evidence="10">Protein-disulfide reductase DsbD</fullName>
        <ecNumber evidence="10">1.8.1.8</ecNumber>
    </submittedName>
</protein>
<dbReference type="Pfam" id="PF11412">
    <property type="entry name" value="DsbD_N"/>
    <property type="match status" value="1"/>
</dbReference>
<sequence>MAIFISRLRVTALVIVMLISTLVHAGEFLKPDEAFVLSSTSDGELSWQIAPHYYLYKDRIKVTKNGQPVGMTWLTMSESKDDPNFGLVEVFHDTLSVKVNDAAPKEGVEQYRVEYQGCSEEGLCYPPQNQTVSLSITSATAQSDIMGERAQIIKPKELVSEEQGLMASLINENIWIMLLTFFALGLGLSLTPCVLPMVPILGGIIAGQLGELSTRKGFILALSYVLGMSITYSVAGVLVGLFGAQLNLQAAMQTPWILTFFGIVFVALAFSMFGFYELQLPDRLRNKMDSVGASMKGGQLFGVAAMGAVSALVVSPCVSAPLAGALLYISTTGDAWLGGAVLFVLSIGMGVPLLLMGLGGGRFVPKAGMWMQQVKAFFGVVLLGVAISLVSRFLPLVISVSLWTLLLFGYGCYVLPSTLKTGWSRMQLAFSSLILLYSISIGSSVLAGAPNLIEPLAYQVKFGSAQTQVHQPLFSRYDRMETIHQQLDQAAQQGMPAVLDFYADWCTACSTMEKEVFDQPSMFKLADQFAFLQLDMTDNTDAQQAYMKELGIFGPPALVFFNRDGSISQISQGELTESDMLEKLAQVR</sequence>
<organism evidence="10 11">
    <name type="scientific">Rhodanobacter aciditrophus</name>
    <dbReference type="NCBI Taxonomy" id="1623218"/>
    <lineage>
        <taxon>Bacteria</taxon>
        <taxon>Pseudomonadati</taxon>
        <taxon>Pseudomonadota</taxon>
        <taxon>Gammaproteobacteria</taxon>
        <taxon>Lysobacterales</taxon>
        <taxon>Rhodanobacteraceae</taxon>
        <taxon>Rhodanobacter</taxon>
    </lineage>
</organism>
<dbReference type="InterPro" id="IPR036249">
    <property type="entry name" value="Thioredoxin-like_sf"/>
</dbReference>
<feature type="transmembrane region" description="Helical" evidence="8">
    <location>
        <begin position="256"/>
        <end position="278"/>
    </location>
</feature>
<feature type="transmembrane region" description="Helical" evidence="8">
    <location>
        <begin position="376"/>
        <end position="394"/>
    </location>
</feature>
<reference evidence="11" key="1">
    <citation type="journal article" date="2019" name="Int. J. Syst. Evol. Microbiol.">
        <title>The Global Catalogue of Microorganisms (GCM) 10K type strain sequencing project: providing services to taxonomists for standard genome sequencing and annotation.</title>
        <authorList>
            <consortium name="The Broad Institute Genomics Platform"/>
            <consortium name="The Broad Institute Genome Sequencing Center for Infectious Disease"/>
            <person name="Wu L."/>
            <person name="Ma J."/>
        </authorList>
    </citation>
    <scope>NUCLEOTIDE SEQUENCE [LARGE SCALE GENOMIC DNA]</scope>
    <source>
        <strain evidence="11">JCM 30774</strain>
    </source>
</reference>
<dbReference type="SUPFAM" id="SSF52833">
    <property type="entry name" value="Thioredoxin-like"/>
    <property type="match status" value="1"/>
</dbReference>
<evidence type="ECO:0000256" key="2">
    <source>
        <dbReference type="ARBA" id="ARBA00022475"/>
    </source>
</evidence>
<dbReference type="Gene3D" id="2.60.40.1250">
    <property type="entry name" value="Thiol:disulfide interchange protein DsbD, N-terminal domain"/>
    <property type="match status" value="1"/>
</dbReference>
<feature type="domain" description="Thioredoxin" evidence="9">
    <location>
        <begin position="443"/>
        <end position="588"/>
    </location>
</feature>
<feature type="transmembrane region" description="Helical" evidence="8">
    <location>
        <begin position="218"/>
        <end position="244"/>
    </location>
</feature>
<gene>
    <name evidence="10" type="primary">dsbD</name>
    <name evidence="10" type="ORF">ACFQ45_10195</name>
</gene>
<keyword evidence="11" id="KW-1185">Reference proteome</keyword>
<dbReference type="Proteomes" id="UP001597059">
    <property type="component" value="Unassembled WGS sequence"/>
</dbReference>
<keyword evidence="6 8" id="KW-0472">Membrane</keyword>
<feature type="transmembrane region" description="Helical" evidence="8">
    <location>
        <begin position="335"/>
        <end position="355"/>
    </location>
</feature>
<evidence type="ECO:0000256" key="7">
    <source>
        <dbReference type="ARBA" id="ARBA00023284"/>
    </source>
</evidence>
<comment type="subcellular location">
    <subcellularLocation>
        <location evidence="1">Cell membrane</location>
        <topology evidence="1">Multi-pass membrane protein</topology>
    </subcellularLocation>
</comment>
<feature type="transmembrane region" description="Helical" evidence="8">
    <location>
        <begin position="428"/>
        <end position="449"/>
    </location>
</feature>
<keyword evidence="5 8" id="KW-1133">Transmembrane helix</keyword>
<dbReference type="InterPro" id="IPR017937">
    <property type="entry name" value="Thioredoxin_CS"/>
</dbReference>
<dbReference type="EC" id="1.8.1.8" evidence="10"/>
<accession>A0ABW4B557</accession>
<evidence type="ECO:0000313" key="10">
    <source>
        <dbReference type="EMBL" id="MFD1383740.1"/>
    </source>
</evidence>
<dbReference type="RefSeq" id="WP_377367293.1">
    <property type="nucleotide sequence ID" value="NZ_JBHTMN010000011.1"/>
</dbReference>
<dbReference type="Pfam" id="PF02683">
    <property type="entry name" value="DsbD_TM"/>
    <property type="match status" value="1"/>
</dbReference>
<keyword evidence="4" id="KW-0201">Cytochrome c-type biogenesis</keyword>
<evidence type="ECO:0000256" key="5">
    <source>
        <dbReference type="ARBA" id="ARBA00022989"/>
    </source>
</evidence>
<comment type="caution">
    <text evidence="10">The sequence shown here is derived from an EMBL/GenBank/DDBJ whole genome shotgun (WGS) entry which is preliminary data.</text>
</comment>
<dbReference type="PANTHER" id="PTHR32234">
    <property type="entry name" value="THIOL:DISULFIDE INTERCHANGE PROTEIN DSBD"/>
    <property type="match status" value="1"/>
</dbReference>
<dbReference type="InterPro" id="IPR028250">
    <property type="entry name" value="DsbDN"/>
</dbReference>
<dbReference type="Gene3D" id="3.40.30.10">
    <property type="entry name" value="Glutaredoxin"/>
    <property type="match status" value="1"/>
</dbReference>
<proteinExistence type="predicted"/>
<name>A0ABW4B557_9GAMM</name>
<evidence type="ECO:0000256" key="1">
    <source>
        <dbReference type="ARBA" id="ARBA00004651"/>
    </source>
</evidence>
<dbReference type="Pfam" id="PF13899">
    <property type="entry name" value="Thioredoxin_7"/>
    <property type="match status" value="1"/>
</dbReference>